<dbReference type="CDD" id="cd03214">
    <property type="entry name" value="ABC_Iron-Siderophores_B12_Hemin"/>
    <property type="match status" value="1"/>
</dbReference>
<dbReference type="STRING" id="1121256.SAMN02746089_01257"/>
<keyword evidence="4" id="KW-1278">Translocase</keyword>
<feature type="domain" description="ABC transporter" evidence="5">
    <location>
        <begin position="3"/>
        <end position="238"/>
    </location>
</feature>
<keyword evidence="7" id="KW-1185">Reference proteome</keyword>
<evidence type="ECO:0000256" key="2">
    <source>
        <dbReference type="ARBA" id="ARBA00022741"/>
    </source>
</evidence>
<accession>A0A1M4YPQ1</accession>
<dbReference type="Pfam" id="PF00005">
    <property type="entry name" value="ABC_tran"/>
    <property type="match status" value="1"/>
</dbReference>
<organism evidence="6 7">
    <name type="scientific">Caldanaerobius fijiensis DSM 17918</name>
    <dbReference type="NCBI Taxonomy" id="1121256"/>
    <lineage>
        <taxon>Bacteria</taxon>
        <taxon>Bacillati</taxon>
        <taxon>Bacillota</taxon>
        <taxon>Clostridia</taxon>
        <taxon>Thermoanaerobacterales</taxon>
        <taxon>Thermoanaerobacteraceae</taxon>
        <taxon>Caldanaerobius</taxon>
    </lineage>
</organism>
<keyword evidence="1" id="KW-0813">Transport</keyword>
<dbReference type="InterPro" id="IPR003593">
    <property type="entry name" value="AAA+_ATPase"/>
</dbReference>
<dbReference type="InterPro" id="IPR017871">
    <property type="entry name" value="ABC_transporter-like_CS"/>
</dbReference>
<sequence length="271" mass="30756">MMLEICDLHYAYDRKEILKGITMSIPEASFLGIIGPNGAGKSTLLKNMSGYLKPSMGRVLLDGVDISKMDIKKRARHIGYVPQNTAIDFDFTCEDVVKMGRMPYHTWFQKETEDDFKAVEYAMRITNTWHMKDRLITHLSGGERQRVLIARAICQQPKVLLLDEPISHLDIKYQYEIMNMLLDLSYNGITVIAVLHDLSIASQFCQKLALILDGNIIAFGNAKEVITVENIRRAYETDVVIIRSPISGMPVVLPSQMYKPQKEATWNCPKG</sequence>
<dbReference type="InterPro" id="IPR003439">
    <property type="entry name" value="ABC_transporter-like_ATP-bd"/>
</dbReference>
<dbReference type="GO" id="GO:0016887">
    <property type="term" value="F:ATP hydrolysis activity"/>
    <property type="evidence" value="ECO:0007669"/>
    <property type="project" value="InterPro"/>
</dbReference>
<keyword evidence="2" id="KW-0547">Nucleotide-binding</keyword>
<dbReference type="InterPro" id="IPR027417">
    <property type="entry name" value="P-loop_NTPase"/>
</dbReference>
<dbReference type="SMART" id="SM00382">
    <property type="entry name" value="AAA"/>
    <property type="match status" value="1"/>
</dbReference>
<keyword evidence="3 6" id="KW-0067">ATP-binding</keyword>
<name>A0A1M4YPQ1_9THEO</name>
<evidence type="ECO:0000256" key="1">
    <source>
        <dbReference type="ARBA" id="ARBA00022448"/>
    </source>
</evidence>
<reference evidence="6 7" key="1">
    <citation type="submission" date="2016-11" db="EMBL/GenBank/DDBJ databases">
        <authorList>
            <person name="Jaros S."/>
            <person name="Januszkiewicz K."/>
            <person name="Wedrychowicz H."/>
        </authorList>
    </citation>
    <scope>NUCLEOTIDE SEQUENCE [LARGE SCALE GENOMIC DNA]</scope>
    <source>
        <strain evidence="6 7">DSM 17918</strain>
    </source>
</reference>
<dbReference type="FunFam" id="3.40.50.300:FF:000134">
    <property type="entry name" value="Iron-enterobactin ABC transporter ATP-binding protein"/>
    <property type="match status" value="1"/>
</dbReference>
<dbReference type="Proteomes" id="UP000184088">
    <property type="component" value="Unassembled WGS sequence"/>
</dbReference>
<dbReference type="Gene3D" id="3.40.50.300">
    <property type="entry name" value="P-loop containing nucleotide triphosphate hydrolases"/>
    <property type="match status" value="1"/>
</dbReference>
<evidence type="ECO:0000256" key="3">
    <source>
        <dbReference type="ARBA" id="ARBA00022840"/>
    </source>
</evidence>
<dbReference type="RefSeq" id="WP_073342882.1">
    <property type="nucleotide sequence ID" value="NZ_FQVH01000011.1"/>
</dbReference>
<dbReference type="PANTHER" id="PTHR42794:SF1">
    <property type="entry name" value="HEMIN IMPORT ATP-BINDING PROTEIN HMUV"/>
    <property type="match status" value="1"/>
</dbReference>
<dbReference type="PROSITE" id="PS00211">
    <property type="entry name" value="ABC_TRANSPORTER_1"/>
    <property type="match status" value="1"/>
</dbReference>
<gene>
    <name evidence="6" type="ORF">SAMN02746089_01257</name>
</gene>
<evidence type="ECO:0000313" key="7">
    <source>
        <dbReference type="Proteomes" id="UP000184088"/>
    </source>
</evidence>
<dbReference type="AlphaFoldDB" id="A0A1M4YPQ1"/>
<protein>
    <submittedName>
        <fullName evidence="6">Iron complex transport system ATP-binding protein</fullName>
    </submittedName>
</protein>
<dbReference type="PANTHER" id="PTHR42794">
    <property type="entry name" value="HEMIN IMPORT ATP-BINDING PROTEIN HMUV"/>
    <property type="match status" value="1"/>
</dbReference>
<dbReference type="SUPFAM" id="SSF52540">
    <property type="entry name" value="P-loop containing nucleoside triphosphate hydrolases"/>
    <property type="match status" value="1"/>
</dbReference>
<dbReference type="GO" id="GO:0005524">
    <property type="term" value="F:ATP binding"/>
    <property type="evidence" value="ECO:0007669"/>
    <property type="project" value="UniProtKB-KW"/>
</dbReference>
<dbReference type="EMBL" id="FQVH01000011">
    <property type="protein sequence ID" value="SHF07691.1"/>
    <property type="molecule type" value="Genomic_DNA"/>
</dbReference>
<proteinExistence type="predicted"/>
<evidence type="ECO:0000313" key="6">
    <source>
        <dbReference type="EMBL" id="SHF07691.1"/>
    </source>
</evidence>
<dbReference type="PROSITE" id="PS50893">
    <property type="entry name" value="ABC_TRANSPORTER_2"/>
    <property type="match status" value="1"/>
</dbReference>
<evidence type="ECO:0000256" key="4">
    <source>
        <dbReference type="ARBA" id="ARBA00022967"/>
    </source>
</evidence>
<evidence type="ECO:0000259" key="5">
    <source>
        <dbReference type="PROSITE" id="PS50893"/>
    </source>
</evidence>
<dbReference type="OrthoDB" id="9799337at2"/>